<dbReference type="Gene3D" id="3.40.50.300">
    <property type="entry name" value="P-loop containing nucleotide triphosphate hydrolases"/>
    <property type="match status" value="1"/>
</dbReference>
<evidence type="ECO:0000313" key="3">
    <source>
        <dbReference type="EMBL" id="CAF3880798.1"/>
    </source>
</evidence>
<dbReference type="SUPFAM" id="SSF52540">
    <property type="entry name" value="P-loop containing nucleoside triphosphate hydrolases"/>
    <property type="match status" value="1"/>
</dbReference>
<dbReference type="InterPro" id="IPR027417">
    <property type="entry name" value="P-loop_NTPase"/>
</dbReference>
<evidence type="ECO:0000313" key="4">
    <source>
        <dbReference type="Proteomes" id="UP000663855"/>
    </source>
</evidence>
<evidence type="ECO:0000313" key="1">
    <source>
        <dbReference type="EMBL" id="CAF1362080.1"/>
    </source>
</evidence>
<evidence type="ECO:0008006" key="5">
    <source>
        <dbReference type="Google" id="ProtNLM"/>
    </source>
</evidence>
<sequence length="348" mass="40116">MSIDPQISIVWVDSDPNIYRSTGLFQDQNWNVICFNETVDALNAVREKRLKLENIKCVITSMMERDGRRERGLLNGLQMLDDMKIIWKQSRSRYRPLMVVNSLTADVNRCKEHGVDIVVAAANRNIVQKQVIDRLNTHLNRRVILIGIAGPSGCGKTTYAKHLSQYLGSPIPPISLDNFFTKSIYIDHPILGRIKSLEQPETLNINGFMISLRQIKHEWATTPVDQLNPVAEKSNPIYIVVEGFLLFALSNDVTSMFDIRIFLDSTQTRCRMQRFRRDTKVDPALSDSQVRIATKFSEWFDNLVWAEYLQRRALQIANAEKVFKPEEYQNNNYTILDAYIGQRLGETF</sequence>
<organism evidence="1 4">
    <name type="scientific">Rotaria magnacalcarata</name>
    <dbReference type="NCBI Taxonomy" id="392030"/>
    <lineage>
        <taxon>Eukaryota</taxon>
        <taxon>Metazoa</taxon>
        <taxon>Spiralia</taxon>
        <taxon>Gnathifera</taxon>
        <taxon>Rotifera</taxon>
        <taxon>Eurotatoria</taxon>
        <taxon>Bdelloidea</taxon>
        <taxon>Philodinida</taxon>
        <taxon>Philodinidae</taxon>
        <taxon>Rotaria</taxon>
    </lineage>
</organism>
<dbReference type="EMBL" id="CAJOBH010001931">
    <property type="protein sequence ID" value="CAF3880798.1"/>
    <property type="molecule type" value="Genomic_DNA"/>
</dbReference>
<reference evidence="1" key="1">
    <citation type="submission" date="2021-02" db="EMBL/GenBank/DDBJ databases">
        <authorList>
            <person name="Nowell W R."/>
        </authorList>
    </citation>
    <scope>NUCLEOTIDE SEQUENCE</scope>
</reference>
<dbReference type="Proteomes" id="UP000663834">
    <property type="component" value="Unassembled WGS sequence"/>
</dbReference>
<dbReference type="EMBL" id="CAJNOV010009382">
    <property type="protein sequence ID" value="CAF1362080.1"/>
    <property type="molecule type" value="Genomic_DNA"/>
</dbReference>
<dbReference type="EMBL" id="CAJNOW010009985">
    <property type="protein sequence ID" value="CAF1574593.1"/>
    <property type="molecule type" value="Genomic_DNA"/>
</dbReference>
<name>A0A815I0Q3_9BILA</name>
<proteinExistence type="predicted"/>
<evidence type="ECO:0000313" key="2">
    <source>
        <dbReference type="EMBL" id="CAF1574593.1"/>
    </source>
</evidence>
<dbReference type="OrthoDB" id="10041966at2759"/>
<dbReference type="Proteomes" id="UP000663855">
    <property type="component" value="Unassembled WGS sequence"/>
</dbReference>
<dbReference type="AlphaFoldDB" id="A0A815I0Q3"/>
<comment type="caution">
    <text evidence="1">The sequence shown here is derived from an EMBL/GenBank/DDBJ whole genome shotgun (WGS) entry which is preliminary data.</text>
</comment>
<accession>A0A815I0Q3</accession>
<gene>
    <name evidence="3" type="ORF">BYL167_LOCUS7437</name>
    <name evidence="1" type="ORF">CJN711_LOCUS19990</name>
    <name evidence="2" type="ORF">KQP761_LOCUS19524</name>
</gene>
<dbReference type="PANTHER" id="PTHR10285">
    <property type="entry name" value="URIDINE KINASE"/>
    <property type="match status" value="1"/>
</dbReference>
<protein>
    <recommendedName>
        <fullName evidence="5">Phosphoribulokinase/uridine kinase domain-containing protein</fullName>
    </recommendedName>
</protein>
<dbReference type="Proteomes" id="UP000681967">
    <property type="component" value="Unassembled WGS sequence"/>
</dbReference>